<dbReference type="GO" id="GO:0006508">
    <property type="term" value="P:proteolysis"/>
    <property type="evidence" value="ECO:0007669"/>
    <property type="project" value="UniProtKB-KW"/>
</dbReference>
<evidence type="ECO:0000313" key="8">
    <source>
        <dbReference type="EMBL" id="SMG41173.1"/>
    </source>
</evidence>
<protein>
    <submittedName>
        <fullName evidence="8">Carboxypeptidase C (Cathepsin A)</fullName>
    </submittedName>
</protein>
<keyword evidence="9" id="KW-1185">Reference proteome</keyword>
<evidence type="ECO:0000256" key="4">
    <source>
        <dbReference type="ARBA" id="ARBA00022801"/>
    </source>
</evidence>
<dbReference type="PANTHER" id="PTHR11802">
    <property type="entry name" value="SERINE PROTEASE FAMILY S10 SERINE CARBOXYPEPTIDASE"/>
    <property type="match status" value="1"/>
</dbReference>
<sequence length="518" mass="57400">MKKSVFPAVIAILLALSLGCAGFADTEEGKETPSPETQERHQEAVPEKATVPMESSVTEHTVMVNDEPLTYAAKAELMPLFDDSGEEVARVFYVGYSQVDQDPVDRPITFAFNGGPGSSALFLHLGAFGPKSVRTTPSGIGLPRLPYVLEDNPQTLLDVTDLVFIDPVGTGYSRPSDLEDDRFFGVAEDIHWVAQFIRMYLTRENRWASPVYLAGESYGGVRGTGLASALMDIGIMPSGIILVSPVANYGDLVPDSGNDRPFIHDLSAMAAAAWYHKRLPEDLQSLPLSDVVSKAREWANGPYMAALWKGNGLSDEERSQVVSQLARFTSLPERDIRSLNLRIPTSVFLSGLLQDRREMISRYDGRLTGPGGWYNYGEDPMFTVGGAPYQTAFMHYLINDLDFSSDREYFSSNSEVIYRWNFQSGSETFVGYPNTVDLLASAMRRSDFLKVFVAIGSYDLTCTYDSILYTLGRLDVPSKRLSENVTVKVYDGGHMMYSNPQAKGELKGDLAEFYRREP</sequence>
<dbReference type="GO" id="GO:0004185">
    <property type="term" value="F:serine-type carboxypeptidase activity"/>
    <property type="evidence" value="ECO:0007669"/>
    <property type="project" value="InterPro"/>
</dbReference>
<proteinExistence type="predicted"/>
<dbReference type="Proteomes" id="UP000193355">
    <property type="component" value="Unassembled WGS sequence"/>
</dbReference>
<name>A0A1X7KJF4_9BACT</name>
<dbReference type="EMBL" id="FXBB01000029">
    <property type="protein sequence ID" value="SMG41173.1"/>
    <property type="molecule type" value="Genomic_DNA"/>
</dbReference>
<evidence type="ECO:0000256" key="6">
    <source>
        <dbReference type="SAM" id="MobiDB-lite"/>
    </source>
</evidence>
<feature type="chain" id="PRO_5013321842" evidence="7">
    <location>
        <begin position="27"/>
        <end position="518"/>
    </location>
</feature>
<reference evidence="9" key="1">
    <citation type="submission" date="2017-04" db="EMBL/GenBank/DDBJ databases">
        <authorList>
            <person name="Varghese N."/>
            <person name="Submissions S."/>
        </authorList>
    </citation>
    <scope>NUCLEOTIDE SEQUENCE [LARGE SCALE GENOMIC DNA]</scope>
    <source>
        <strain evidence="9">USBA 82</strain>
    </source>
</reference>
<keyword evidence="3 7" id="KW-0732">Signal</keyword>
<dbReference type="STRING" id="561720.SAMN06275492_12911"/>
<dbReference type="PROSITE" id="PS00131">
    <property type="entry name" value="CARBOXYPEPT_SER_SER"/>
    <property type="match status" value="1"/>
</dbReference>
<dbReference type="PANTHER" id="PTHR11802:SF3">
    <property type="entry name" value="RETINOID-INDUCIBLE SERINE CARBOXYPEPTIDASE"/>
    <property type="match status" value="1"/>
</dbReference>
<dbReference type="RefSeq" id="WP_085545214.1">
    <property type="nucleotide sequence ID" value="NZ_FXBB01000029.1"/>
</dbReference>
<evidence type="ECO:0000256" key="3">
    <source>
        <dbReference type="ARBA" id="ARBA00022729"/>
    </source>
</evidence>
<organism evidence="8 9">
    <name type="scientific">Dethiosulfovibrio salsuginis</name>
    <dbReference type="NCBI Taxonomy" id="561720"/>
    <lineage>
        <taxon>Bacteria</taxon>
        <taxon>Thermotogati</taxon>
        <taxon>Synergistota</taxon>
        <taxon>Synergistia</taxon>
        <taxon>Synergistales</taxon>
        <taxon>Dethiosulfovibrionaceae</taxon>
        <taxon>Dethiosulfovibrio</taxon>
    </lineage>
</organism>
<evidence type="ECO:0000256" key="7">
    <source>
        <dbReference type="SAM" id="SignalP"/>
    </source>
</evidence>
<evidence type="ECO:0000256" key="5">
    <source>
        <dbReference type="ARBA" id="ARBA00023180"/>
    </source>
</evidence>
<dbReference type="InterPro" id="IPR001563">
    <property type="entry name" value="Peptidase_S10"/>
</dbReference>
<feature type="compositionally biased region" description="Basic and acidic residues" evidence="6">
    <location>
        <begin position="27"/>
        <end position="46"/>
    </location>
</feature>
<dbReference type="PROSITE" id="PS51257">
    <property type="entry name" value="PROKAR_LIPOPROTEIN"/>
    <property type="match status" value="1"/>
</dbReference>
<accession>A0A1X7KJF4</accession>
<dbReference type="AlphaFoldDB" id="A0A1X7KJF4"/>
<keyword evidence="4" id="KW-0378">Hydrolase</keyword>
<dbReference type="Pfam" id="PF00450">
    <property type="entry name" value="Peptidase_S10"/>
    <property type="match status" value="1"/>
</dbReference>
<evidence type="ECO:0000256" key="1">
    <source>
        <dbReference type="ARBA" id="ARBA00022645"/>
    </source>
</evidence>
<dbReference type="OrthoDB" id="9770107at2"/>
<evidence type="ECO:0000256" key="2">
    <source>
        <dbReference type="ARBA" id="ARBA00022670"/>
    </source>
</evidence>
<keyword evidence="1 8" id="KW-0121">Carboxypeptidase</keyword>
<evidence type="ECO:0000313" key="9">
    <source>
        <dbReference type="Proteomes" id="UP000193355"/>
    </source>
</evidence>
<feature type="signal peptide" evidence="7">
    <location>
        <begin position="1"/>
        <end position="26"/>
    </location>
</feature>
<gene>
    <name evidence="8" type="ORF">SAMN06275492_12911</name>
</gene>
<dbReference type="Gene3D" id="3.40.50.1820">
    <property type="entry name" value="alpha/beta hydrolase"/>
    <property type="match status" value="1"/>
</dbReference>
<keyword evidence="5" id="KW-0325">Glycoprotein</keyword>
<dbReference type="InterPro" id="IPR018202">
    <property type="entry name" value="Ser_caboxypep_ser_AS"/>
</dbReference>
<keyword evidence="2" id="KW-0645">Protease</keyword>
<dbReference type="InterPro" id="IPR029058">
    <property type="entry name" value="AB_hydrolase_fold"/>
</dbReference>
<feature type="region of interest" description="Disordered" evidence="6">
    <location>
        <begin position="26"/>
        <end position="49"/>
    </location>
</feature>
<dbReference type="SUPFAM" id="SSF53474">
    <property type="entry name" value="alpha/beta-Hydrolases"/>
    <property type="match status" value="1"/>
</dbReference>